<keyword evidence="3" id="KW-1185">Reference proteome</keyword>
<evidence type="ECO:0000313" key="3">
    <source>
        <dbReference type="Proteomes" id="UP001153269"/>
    </source>
</evidence>
<evidence type="ECO:0000313" key="2">
    <source>
        <dbReference type="EMBL" id="CAB1430271.1"/>
    </source>
</evidence>
<dbReference type="AlphaFoldDB" id="A0A9N7UHI5"/>
<protein>
    <submittedName>
        <fullName evidence="2">Uncharacterized protein</fullName>
    </submittedName>
</protein>
<feature type="compositionally biased region" description="Low complexity" evidence="1">
    <location>
        <begin position="1"/>
        <end position="19"/>
    </location>
</feature>
<evidence type="ECO:0000256" key="1">
    <source>
        <dbReference type="SAM" id="MobiDB-lite"/>
    </source>
</evidence>
<name>A0A9N7UHI5_PLEPL</name>
<dbReference type="Proteomes" id="UP001153269">
    <property type="component" value="Unassembled WGS sequence"/>
</dbReference>
<organism evidence="2 3">
    <name type="scientific">Pleuronectes platessa</name>
    <name type="common">European plaice</name>
    <dbReference type="NCBI Taxonomy" id="8262"/>
    <lineage>
        <taxon>Eukaryota</taxon>
        <taxon>Metazoa</taxon>
        <taxon>Chordata</taxon>
        <taxon>Craniata</taxon>
        <taxon>Vertebrata</taxon>
        <taxon>Euteleostomi</taxon>
        <taxon>Actinopterygii</taxon>
        <taxon>Neopterygii</taxon>
        <taxon>Teleostei</taxon>
        <taxon>Neoteleostei</taxon>
        <taxon>Acanthomorphata</taxon>
        <taxon>Carangaria</taxon>
        <taxon>Pleuronectiformes</taxon>
        <taxon>Pleuronectoidei</taxon>
        <taxon>Pleuronectidae</taxon>
        <taxon>Pleuronectes</taxon>
    </lineage>
</organism>
<feature type="region of interest" description="Disordered" evidence="1">
    <location>
        <begin position="1"/>
        <end position="31"/>
    </location>
</feature>
<accession>A0A9N7UHI5</accession>
<gene>
    <name evidence="2" type="ORF">PLEPLA_LOCUS18253</name>
</gene>
<reference evidence="2" key="1">
    <citation type="submission" date="2020-03" db="EMBL/GenBank/DDBJ databases">
        <authorList>
            <person name="Weist P."/>
        </authorList>
    </citation>
    <scope>NUCLEOTIDE SEQUENCE</scope>
</reference>
<proteinExistence type="predicted"/>
<dbReference type="EMBL" id="CADEAL010001222">
    <property type="protein sequence ID" value="CAB1430271.1"/>
    <property type="molecule type" value="Genomic_DNA"/>
</dbReference>
<sequence>MPPSTSFPLPRSSLSPTSPAKWHHPHPTTRLDSPSWPCWYLHSSSSYTTSSFYSSPNNNVFGTPSTFDGATFCSPSCAHASFIHAADKPFGWEESPEAWLPSTALACSSFP</sequence>
<comment type="caution">
    <text evidence="2">The sequence shown here is derived from an EMBL/GenBank/DDBJ whole genome shotgun (WGS) entry which is preliminary data.</text>
</comment>